<protein>
    <submittedName>
        <fullName evidence="2">Predicted protein</fullName>
    </submittedName>
</protein>
<keyword evidence="3" id="KW-1185">Reference proteome</keyword>
<dbReference type="KEGG" id="ngr:NAEGRDRAFT_73577"/>
<gene>
    <name evidence="2" type="ORF">NAEGRDRAFT_73577</name>
</gene>
<dbReference type="VEuPathDB" id="AmoebaDB:NAEGRDRAFT_73577"/>
<dbReference type="InParanoid" id="D2VX11"/>
<feature type="region of interest" description="Disordered" evidence="1">
    <location>
        <begin position="344"/>
        <end position="379"/>
    </location>
</feature>
<name>D2VX11_NAEGR</name>
<evidence type="ECO:0000313" key="2">
    <source>
        <dbReference type="EMBL" id="EFC38602.1"/>
    </source>
</evidence>
<dbReference type="AlphaFoldDB" id="D2VX11"/>
<reference evidence="2 3" key="1">
    <citation type="journal article" date="2010" name="Cell">
        <title>The genome of Naegleria gruberi illuminates early eukaryotic versatility.</title>
        <authorList>
            <person name="Fritz-Laylin L.K."/>
            <person name="Prochnik S.E."/>
            <person name="Ginger M.L."/>
            <person name="Dacks J.B."/>
            <person name="Carpenter M.L."/>
            <person name="Field M.C."/>
            <person name="Kuo A."/>
            <person name="Paredez A."/>
            <person name="Chapman J."/>
            <person name="Pham J."/>
            <person name="Shu S."/>
            <person name="Neupane R."/>
            <person name="Cipriano M."/>
            <person name="Mancuso J."/>
            <person name="Tu H."/>
            <person name="Salamov A."/>
            <person name="Lindquist E."/>
            <person name="Shapiro H."/>
            <person name="Lucas S."/>
            <person name="Grigoriev I.V."/>
            <person name="Cande W.Z."/>
            <person name="Fulton C."/>
            <person name="Rokhsar D.S."/>
            <person name="Dawson S.C."/>
        </authorList>
    </citation>
    <scope>NUCLEOTIDE SEQUENCE [LARGE SCALE GENOMIC DNA]</scope>
    <source>
        <strain evidence="2 3">NEG-M</strain>
    </source>
</reference>
<dbReference type="RefSeq" id="XP_002671346.1">
    <property type="nucleotide sequence ID" value="XM_002671300.1"/>
</dbReference>
<proteinExistence type="predicted"/>
<evidence type="ECO:0000256" key="1">
    <source>
        <dbReference type="SAM" id="MobiDB-lite"/>
    </source>
</evidence>
<accession>D2VX11</accession>
<dbReference type="GeneID" id="8853919"/>
<feature type="region of interest" description="Disordered" evidence="1">
    <location>
        <begin position="1"/>
        <end position="30"/>
    </location>
</feature>
<evidence type="ECO:0000313" key="3">
    <source>
        <dbReference type="Proteomes" id="UP000006671"/>
    </source>
</evidence>
<organism evidence="3">
    <name type="scientific">Naegleria gruberi</name>
    <name type="common">Amoeba</name>
    <dbReference type="NCBI Taxonomy" id="5762"/>
    <lineage>
        <taxon>Eukaryota</taxon>
        <taxon>Discoba</taxon>
        <taxon>Heterolobosea</taxon>
        <taxon>Tetramitia</taxon>
        <taxon>Eutetramitia</taxon>
        <taxon>Vahlkampfiidae</taxon>
        <taxon>Naegleria</taxon>
    </lineage>
</organism>
<sequence length="441" mass="50009">MSQPPPSNVNSTGNSTPGSTSSNQFNSDSSKFNFVDMTKDVEFKTRNKGDKSLKVNKQFRYNKRFQNNFFIFKTGQQPNNSSNDPINQFSHDLSIPNYYYHQAFDSNQAVTGMNLANMMDENNQQQQYIGAVHSTSTNPLTESSNNSTTNNQYRVRGRYAKRTNTTSVTTTPTHIPPYITNSETFNLLNSNAQLMMLMGSSFNQSYQHANNSDPSLIDLMHNSSHQSIPQEFNQQINNQSYFLPEEEEYHEQDYGDTNQFINQNIPVDEFNSRKSFVTRSNSFTISPIEMNSSNTVNRAMSAPTIVFEKVTDQSPNEEDTAIWLEDKTLKPTINKKRQRKSFLFNSSSSSSSSSGVSSSESSVQNSNSNSPNTLNNNGDNLLAVVTNEVKKKSSSPQYKKKNIQQEQFELEFLESNPVEESRDELDMLLDSIILENNNQFN</sequence>
<feature type="compositionally biased region" description="Low complexity" evidence="1">
    <location>
        <begin position="345"/>
        <end position="379"/>
    </location>
</feature>
<feature type="compositionally biased region" description="Low complexity" evidence="1">
    <location>
        <begin position="8"/>
        <end position="30"/>
    </location>
</feature>
<dbReference type="Proteomes" id="UP000006671">
    <property type="component" value="Unassembled WGS sequence"/>
</dbReference>
<dbReference type="EMBL" id="GG738906">
    <property type="protein sequence ID" value="EFC38602.1"/>
    <property type="molecule type" value="Genomic_DNA"/>
</dbReference>